<keyword evidence="2" id="KW-1185">Reference proteome</keyword>
<accession>A0A5D2JUY9</accession>
<gene>
    <name evidence="1" type="ORF">ES332_D08G170000v1</name>
</gene>
<sequence length="93" mass="10721">MGGLGFQDIHLFNLTLLGRQVRRLINNKYTICYKVLSSKYFPARNIFNSKKVDRSSFTRRSIATASNAFKDGFEWQVGCGDRINIRTVNWGLE</sequence>
<name>A0A5D2JUY9_GOSTO</name>
<evidence type="ECO:0000313" key="2">
    <source>
        <dbReference type="Proteomes" id="UP000322667"/>
    </source>
</evidence>
<proteinExistence type="predicted"/>
<dbReference type="Proteomes" id="UP000322667">
    <property type="component" value="Chromosome D08"/>
</dbReference>
<protein>
    <submittedName>
        <fullName evidence="1">Uncharacterized protein</fullName>
    </submittedName>
</protein>
<dbReference type="EMBL" id="CM017630">
    <property type="protein sequence ID" value="TYH58647.1"/>
    <property type="molecule type" value="Genomic_DNA"/>
</dbReference>
<organism evidence="1 2">
    <name type="scientific">Gossypium tomentosum</name>
    <name type="common">Hawaiian cotton</name>
    <name type="synonym">Gossypium sandvicense</name>
    <dbReference type="NCBI Taxonomy" id="34277"/>
    <lineage>
        <taxon>Eukaryota</taxon>
        <taxon>Viridiplantae</taxon>
        <taxon>Streptophyta</taxon>
        <taxon>Embryophyta</taxon>
        <taxon>Tracheophyta</taxon>
        <taxon>Spermatophyta</taxon>
        <taxon>Magnoliopsida</taxon>
        <taxon>eudicotyledons</taxon>
        <taxon>Gunneridae</taxon>
        <taxon>Pentapetalae</taxon>
        <taxon>rosids</taxon>
        <taxon>malvids</taxon>
        <taxon>Malvales</taxon>
        <taxon>Malvaceae</taxon>
        <taxon>Malvoideae</taxon>
        <taxon>Gossypium</taxon>
    </lineage>
</organism>
<dbReference type="AlphaFoldDB" id="A0A5D2JUY9"/>
<reference evidence="1 2" key="1">
    <citation type="submission" date="2019-07" db="EMBL/GenBank/DDBJ databases">
        <title>WGS assembly of Gossypium tomentosum.</title>
        <authorList>
            <person name="Chen Z.J."/>
            <person name="Sreedasyam A."/>
            <person name="Ando A."/>
            <person name="Song Q."/>
            <person name="De L."/>
            <person name="Hulse-Kemp A."/>
            <person name="Ding M."/>
            <person name="Ye W."/>
            <person name="Kirkbride R."/>
            <person name="Jenkins J."/>
            <person name="Plott C."/>
            <person name="Lovell J."/>
            <person name="Lin Y.-M."/>
            <person name="Vaughn R."/>
            <person name="Liu B."/>
            <person name="Li W."/>
            <person name="Simpson S."/>
            <person name="Scheffler B."/>
            <person name="Saski C."/>
            <person name="Grover C."/>
            <person name="Hu G."/>
            <person name="Conover J."/>
            <person name="Carlson J."/>
            <person name="Shu S."/>
            <person name="Boston L."/>
            <person name="Williams M."/>
            <person name="Peterson D."/>
            <person name="Mcgee K."/>
            <person name="Jones D."/>
            <person name="Wendel J."/>
            <person name="Stelly D."/>
            <person name="Grimwood J."/>
            <person name="Schmutz J."/>
        </authorList>
    </citation>
    <scope>NUCLEOTIDE SEQUENCE [LARGE SCALE GENOMIC DNA]</scope>
    <source>
        <strain evidence="1">7179.01</strain>
    </source>
</reference>
<evidence type="ECO:0000313" key="1">
    <source>
        <dbReference type="EMBL" id="TYH58647.1"/>
    </source>
</evidence>